<evidence type="ECO:0000313" key="4">
    <source>
        <dbReference type="Proteomes" id="UP000230779"/>
    </source>
</evidence>
<accession>A0A2M7RG97</accession>
<organism evidence="3 4">
    <name type="scientific">Candidatus Kerfeldbacteria bacterium CG_4_10_14_0_8_um_filter_42_10</name>
    <dbReference type="NCBI Taxonomy" id="2014248"/>
    <lineage>
        <taxon>Bacteria</taxon>
        <taxon>Candidatus Kerfeldiibacteriota</taxon>
    </lineage>
</organism>
<name>A0A2M7RG97_9BACT</name>
<dbReference type="PANTHER" id="PTHR45947:SF3">
    <property type="entry name" value="SULFOQUINOVOSYL TRANSFERASE SQD2"/>
    <property type="match status" value="1"/>
</dbReference>
<feature type="domain" description="Glycosyltransferase subfamily 4-like N-terminal" evidence="2">
    <location>
        <begin position="14"/>
        <end position="174"/>
    </location>
</feature>
<evidence type="ECO:0000259" key="2">
    <source>
        <dbReference type="Pfam" id="PF13439"/>
    </source>
</evidence>
<sequence length="368" mass="41511">MKIGIVTQSFTQNSGVAEHVVHTCKEMVKLGCEPTVITANFTGENNDRGLKVLRVGQDVTIPANGTFANLTVGYKMAEKLRRIFSAEKFDLLHVHCPLDPILPLWAVKVFKGPIVGTFHTYMKANLAYDVINESFKPYFKKLTGKICVSEPARDFIYQYFPADYRIIPNGVDTNCFRPGLAPIKKFDDDIFNLLFVGRIDPRKGLRYLLQAFSIVYGHDSKVRLIVVGKGILSEYYKMFLLKDLEDKVFFEGYVSAEEIPHYYATADIYCSPATHGESFGIVLLEAMASGKPVVASSNEGYKQVLSSKEGILVEPKNVVQLAKAIISLMDDKKKRKKMGEAGRKKAEKYSWKNITKQIVDYYQEVLKK</sequence>
<feature type="domain" description="Glycosyl transferase family 1" evidence="1">
    <location>
        <begin position="186"/>
        <end position="344"/>
    </location>
</feature>
<dbReference type="PANTHER" id="PTHR45947">
    <property type="entry name" value="SULFOQUINOVOSYL TRANSFERASE SQD2"/>
    <property type="match status" value="1"/>
</dbReference>
<dbReference type="AlphaFoldDB" id="A0A2M7RG97"/>
<protein>
    <submittedName>
        <fullName evidence="3">Glycosyltransferase family 1 protein</fullName>
    </submittedName>
</protein>
<dbReference type="InterPro" id="IPR001296">
    <property type="entry name" value="Glyco_trans_1"/>
</dbReference>
<dbReference type="Proteomes" id="UP000230779">
    <property type="component" value="Unassembled WGS sequence"/>
</dbReference>
<proteinExistence type="predicted"/>
<dbReference type="Gene3D" id="3.40.50.2000">
    <property type="entry name" value="Glycogen Phosphorylase B"/>
    <property type="match status" value="2"/>
</dbReference>
<dbReference type="EMBL" id="PFMD01000077">
    <property type="protein sequence ID" value="PIY95571.1"/>
    <property type="molecule type" value="Genomic_DNA"/>
</dbReference>
<dbReference type="Pfam" id="PF00534">
    <property type="entry name" value="Glycos_transf_1"/>
    <property type="match status" value="1"/>
</dbReference>
<reference evidence="3 4" key="1">
    <citation type="submission" date="2017-09" db="EMBL/GenBank/DDBJ databases">
        <title>Depth-based differentiation of microbial function through sediment-hosted aquifers and enrichment of novel symbionts in the deep terrestrial subsurface.</title>
        <authorList>
            <person name="Probst A.J."/>
            <person name="Ladd B."/>
            <person name="Jarett J.K."/>
            <person name="Geller-Mcgrath D.E."/>
            <person name="Sieber C.M."/>
            <person name="Emerson J.B."/>
            <person name="Anantharaman K."/>
            <person name="Thomas B.C."/>
            <person name="Malmstrom R."/>
            <person name="Stieglmeier M."/>
            <person name="Klingl A."/>
            <person name="Woyke T."/>
            <person name="Ryan C.M."/>
            <person name="Banfield J.F."/>
        </authorList>
    </citation>
    <scope>NUCLEOTIDE SEQUENCE [LARGE SCALE GENOMIC DNA]</scope>
    <source>
        <strain evidence="3">CG_4_10_14_0_8_um_filter_42_10</strain>
    </source>
</reference>
<gene>
    <name evidence="3" type="ORF">COY66_06465</name>
</gene>
<evidence type="ECO:0000313" key="3">
    <source>
        <dbReference type="EMBL" id="PIY95571.1"/>
    </source>
</evidence>
<keyword evidence="3" id="KW-0808">Transferase</keyword>
<evidence type="ECO:0000259" key="1">
    <source>
        <dbReference type="Pfam" id="PF00534"/>
    </source>
</evidence>
<dbReference type="Pfam" id="PF13439">
    <property type="entry name" value="Glyco_transf_4"/>
    <property type="match status" value="1"/>
</dbReference>
<dbReference type="InterPro" id="IPR028098">
    <property type="entry name" value="Glyco_trans_4-like_N"/>
</dbReference>
<dbReference type="CDD" id="cd03801">
    <property type="entry name" value="GT4_PimA-like"/>
    <property type="match status" value="1"/>
</dbReference>
<dbReference type="InterPro" id="IPR050194">
    <property type="entry name" value="Glycosyltransferase_grp1"/>
</dbReference>
<dbReference type="GO" id="GO:0016757">
    <property type="term" value="F:glycosyltransferase activity"/>
    <property type="evidence" value="ECO:0007669"/>
    <property type="project" value="InterPro"/>
</dbReference>
<dbReference type="SUPFAM" id="SSF53756">
    <property type="entry name" value="UDP-Glycosyltransferase/glycogen phosphorylase"/>
    <property type="match status" value="1"/>
</dbReference>
<comment type="caution">
    <text evidence="3">The sequence shown here is derived from an EMBL/GenBank/DDBJ whole genome shotgun (WGS) entry which is preliminary data.</text>
</comment>